<protein>
    <submittedName>
        <fullName evidence="1">Uncharacterized protein</fullName>
    </submittedName>
</protein>
<reference evidence="1" key="1">
    <citation type="submission" date="2023-10" db="EMBL/GenBank/DDBJ databases">
        <authorList>
            <person name="Chen Y."/>
            <person name="Shah S."/>
            <person name="Dougan E. K."/>
            <person name="Thang M."/>
            <person name="Chan C."/>
        </authorList>
    </citation>
    <scope>NUCLEOTIDE SEQUENCE [LARGE SCALE GENOMIC DNA]</scope>
</reference>
<evidence type="ECO:0000313" key="1">
    <source>
        <dbReference type="EMBL" id="CAK0894739.1"/>
    </source>
</evidence>
<keyword evidence="2" id="KW-1185">Reference proteome</keyword>
<gene>
    <name evidence="1" type="ORF">PCOR1329_LOCUS73700</name>
</gene>
<name>A0ABN9X5R8_9DINO</name>
<comment type="caution">
    <text evidence="1">The sequence shown here is derived from an EMBL/GenBank/DDBJ whole genome shotgun (WGS) entry which is preliminary data.</text>
</comment>
<dbReference type="EMBL" id="CAUYUJ010019942">
    <property type="protein sequence ID" value="CAK0894739.1"/>
    <property type="molecule type" value="Genomic_DNA"/>
</dbReference>
<organism evidence="1 2">
    <name type="scientific">Prorocentrum cordatum</name>
    <dbReference type="NCBI Taxonomy" id="2364126"/>
    <lineage>
        <taxon>Eukaryota</taxon>
        <taxon>Sar</taxon>
        <taxon>Alveolata</taxon>
        <taxon>Dinophyceae</taxon>
        <taxon>Prorocentrales</taxon>
        <taxon>Prorocentraceae</taxon>
        <taxon>Prorocentrum</taxon>
    </lineage>
</organism>
<sequence>MLLRPTMIATRAIGTERIGYRDGDNRLPLISGRHAARRCAVALIVMPLLSMFCTSSGASGVQTWRRCAAPSSLIQRAWLPCKACGSPSGWPEQQQQDRDHLEMACGRITSHCMDPSRTSRSLQQSGLGCRSL</sequence>
<evidence type="ECO:0000313" key="2">
    <source>
        <dbReference type="Proteomes" id="UP001189429"/>
    </source>
</evidence>
<proteinExistence type="predicted"/>
<dbReference type="Proteomes" id="UP001189429">
    <property type="component" value="Unassembled WGS sequence"/>
</dbReference>
<accession>A0ABN9X5R8</accession>